<sequence length="41" mass="4416">MSEFLASVLAKAAFLLLEALVMRIVQSLVLTMARRGGLQPA</sequence>
<dbReference type="Proteomes" id="UP001230426">
    <property type="component" value="Unassembled WGS sequence"/>
</dbReference>
<dbReference type="RefSeq" id="WP_306858983.1">
    <property type="nucleotide sequence ID" value="NZ_JAUSRB010000002.1"/>
</dbReference>
<accession>A0ABT9R0H9</accession>
<reference evidence="1 2" key="1">
    <citation type="submission" date="2023-07" db="EMBL/GenBank/DDBJ databases">
        <title>Sequencing the genomes of 1000 actinobacteria strains.</title>
        <authorList>
            <person name="Klenk H.-P."/>
        </authorList>
    </citation>
    <scope>NUCLEOTIDE SEQUENCE [LARGE SCALE GENOMIC DNA]</scope>
    <source>
        <strain evidence="1 2">DSM 44109</strain>
    </source>
</reference>
<keyword evidence="2" id="KW-1185">Reference proteome</keyword>
<evidence type="ECO:0000313" key="1">
    <source>
        <dbReference type="EMBL" id="MDP9862728.1"/>
    </source>
</evidence>
<comment type="caution">
    <text evidence="1">The sequence shown here is derived from an EMBL/GenBank/DDBJ whole genome shotgun (WGS) entry which is preliminary data.</text>
</comment>
<proteinExistence type="predicted"/>
<organism evidence="1 2">
    <name type="scientific">Streptosporangium brasiliense</name>
    <dbReference type="NCBI Taxonomy" id="47480"/>
    <lineage>
        <taxon>Bacteria</taxon>
        <taxon>Bacillati</taxon>
        <taxon>Actinomycetota</taxon>
        <taxon>Actinomycetes</taxon>
        <taxon>Streptosporangiales</taxon>
        <taxon>Streptosporangiaceae</taxon>
        <taxon>Streptosporangium</taxon>
    </lineage>
</organism>
<gene>
    <name evidence="1" type="ORF">J2S55_001994</name>
</gene>
<protein>
    <submittedName>
        <fullName evidence="1">Uncharacterized protein</fullName>
    </submittedName>
</protein>
<name>A0ABT9R0H9_9ACTN</name>
<dbReference type="EMBL" id="JAUSRB010000002">
    <property type="protein sequence ID" value="MDP9862728.1"/>
    <property type="molecule type" value="Genomic_DNA"/>
</dbReference>
<evidence type="ECO:0000313" key="2">
    <source>
        <dbReference type="Proteomes" id="UP001230426"/>
    </source>
</evidence>